<name>A0A3S2WPV4_9PROT</name>
<organism evidence="3 4">
    <name type="scientific">Hwanghaeella grinnelliae</name>
    <dbReference type="NCBI Taxonomy" id="2500179"/>
    <lineage>
        <taxon>Bacteria</taxon>
        <taxon>Pseudomonadati</taxon>
        <taxon>Pseudomonadota</taxon>
        <taxon>Alphaproteobacteria</taxon>
        <taxon>Rhodospirillales</taxon>
        <taxon>Rhodospirillaceae</taxon>
        <taxon>Hwanghaeella</taxon>
    </lineage>
</organism>
<dbReference type="OrthoDB" id="9805928at2"/>
<dbReference type="GO" id="GO:0003677">
    <property type="term" value="F:DNA binding"/>
    <property type="evidence" value="ECO:0007669"/>
    <property type="project" value="InterPro"/>
</dbReference>
<dbReference type="InterPro" id="IPR041657">
    <property type="entry name" value="HTH_17"/>
</dbReference>
<dbReference type="AlphaFoldDB" id="A0A3S2WPV4"/>
<dbReference type="PANTHER" id="PTHR38431">
    <property type="entry name" value="BLL2305 PROTEIN"/>
    <property type="match status" value="1"/>
</dbReference>
<reference evidence="4" key="1">
    <citation type="submission" date="2019-01" db="EMBL/GenBank/DDBJ databases">
        <title>Gri0909 isolated from a small marine red alga.</title>
        <authorList>
            <person name="Kim J."/>
            <person name="Jeong S.E."/>
            <person name="Jeon C.O."/>
        </authorList>
    </citation>
    <scope>NUCLEOTIDE SEQUENCE [LARGE SCALE GENOMIC DNA]</scope>
    <source>
        <strain evidence="4">Gri0909</strain>
    </source>
</reference>
<dbReference type="Proteomes" id="UP000287447">
    <property type="component" value="Unassembled WGS sequence"/>
</dbReference>
<gene>
    <name evidence="3" type="ORF">EOI86_23445</name>
</gene>
<keyword evidence="4" id="KW-1185">Reference proteome</keyword>
<dbReference type="InterPro" id="IPR024370">
    <property type="entry name" value="PBP_domain"/>
</dbReference>
<evidence type="ECO:0000259" key="2">
    <source>
        <dbReference type="Pfam" id="PF12728"/>
    </source>
</evidence>
<feature type="domain" description="Helix-turn-helix" evidence="2">
    <location>
        <begin position="1"/>
        <end position="48"/>
    </location>
</feature>
<dbReference type="Pfam" id="PF12727">
    <property type="entry name" value="PBP_like"/>
    <property type="match status" value="1"/>
</dbReference>
<dbReference type="EMBL" id="SADE01000004">
    <property type="protein sequence ID" value="RVU34285.1"/>
    <property type="molecule type" value="Genomic_DNA"/>
</dbReference>
<evidence type="ECO:0000313" key="4">
    <source>
        <dbReference type="Proteomes" id="UP000287447"/>
    </source>
</evidence>
<feature type="domain" description="PBP" evidence="1">
    <location>
        <begin position="80"/>
        <end position="268"/>
    </location>
</feature>
<comment type="caution">
    <text evidence="3">The sequence shown here is derived from an EMBL/GenBank/DDBJ whole genome shotgun (WGS) entry which is preliminary data.</text>
</comment>
<dbReference type="InterPro" id="IPR010093">
    <property type="entry name" value="SinI_DNA-bd"/>
</dbReference>
<protein>
    <submittedName>
        <fullName evidence="3">Helix-turn-helix domain-containing protein</fullName>
    </submittedName>
</protein>
<proteinExistence type="predicted"/>
<dbReference type="PANTHER" id="PTHR38431:SF1">
    <property type="entry name" value="BLL2305 PROTEIN"/>
    <property type="match status" value="1"/>
</dbReference>
<dbReference type="NCBIfam" id="TIGR01764">
    <property type="entry name" value="excise"/>
    <property type="match status" value="1"/>
</dbReference>
<accession>A0A3S2WPV4</accession>
<evidence type="ECO:0000259" key="1">
    <source>
        <dbReference type="Pfam" id="PF12727"/>
    </source>
</evidence>
<evidence type="ECO:0000313" key="3">
    <source>
        <dbReference type="EMBL" id="RVU34285.1"/>
    </source>
</evidence>
<sequence>MTTAEVAALLRVKERKIYELVSENQIPHTKVTGKLLFPKALVRDWIKSGTSTAGARSHVDRPLVAAGSHDPLLDWALAESGCGIGPMFDGSLDGFARFRRGEALFAGIHVPDPTGTTHNFHLLDKAREEDLSLVLVTWAVRRQGLMFRPREGLPPGGGDPLSGLAGSGLRVQRRQDTAGSRVLLEGLLERHAAAQGGIDAVNWSETAARTETEAALAVLEGAADATFGIETVAKRFKLTFVPVATERYDILIAQNDFFASAFQKLLVFARCAAFAEKAAALGGYDIALLGTTPDRTASFS</sequence>
<dbReference type="Pfam" id="PF12728">
    <property type="entry name" value="HTH_17"/>
    <property type="match status" value="1"/>
</dbReference>